<keyword evidence="2" id="KW-1003">Cell membrane</keyword>
<feature type="transmembrane region" description="Helical" evidence="6">
    <location>
        <begin position="575"/>
        <end position="595"/>
    </location>
</feature>
<dbReference type="HOGENOM" id="CLU_377173_0_0_11"/>
<dbReference type="Gene3D" id="1.20.1250.20">
    <property type="entry name" value="MFS general substrate transporter like domains"/>
    <property type="match status" value="1"/>
</dbReference>
<feature type="transmembrane region" description="Helical" evidence="6">
    <location>
        <begin position="601"/>
        <end position="624"/>
    </location>
</feature>
<feature type="transmembrane region" description="Helical" evidence="6">
    <location>
        <begin position="510"/>
        <end position="532"/>
    </location>
</feature>
<feature type="transmembrane region" description="Helical" evidence="6">
    <location>
        <begin position="544"/>
        <end position="568"/>
    </location>
</feature>
<evidence type="ECO:0000313" key="9">
    <source>
        <dbReference type="Proteomes" id="UP000000844"/>
    </source>
</evidence>
<dbReference type="InterPro" id="IPR036259">
    <property type="entry name" value="MFS_trans_sf"/>
</dbReference>
<feature type="transmembrane region" description="Helical" evidence="6">
    <location>
        <begin position="438"/>
        <end position="460"/>
    </location>
</feature>
<feature type="transmembrane region" description="Helical" evidence="6">
    <location>
        <begin position="466"/>
        <end position="489"/>
    </location>
</feature>
<dbReference type="eggNOG" id="COG2814">
    <property type="taxonomic scope" value="Bacteria"/>
</dbReference>
<keyword evidence="4 6" id="KW-1133">Transmembrane helix</keyword>
<dbReference type="GO" id="GO:0005886">
    <property type="term" value="C:plasma membrane"/>
    <property type="evidence" value="ECO:0007669"/>
    <property type="project" value="UniProtKB-SubCell"/>
</dbReference>
<dbReference type="CDD" id="cd17324">
    <property type="entry name" value="MFS_NepI_like"/>
    <property type="match status" value="1"/>
</dbReference>
<evidence type="ECO:0000256" key="6">
    <source>
        <dbReference type="SAM" id="Phobius"/>
    </source>
</evidence>
<proteinExistence type="predicted"/>
<evidence type="ECO:0000313" key="8">
    <source>
        <dbReference type="EMBL" id="ADD44543.1"/>
    </source>
</evidence>
<dbReference type="Proteomes" id="UP000000844">
    <property type="component" value="Chromosome"/>
</dbReference>
<dbReference type="KEGG" id="sna:Snas_4902"/>
<dbReference type="InterPro" id="IPR050189">
    <property type="entry name" value="MFS_Efflux_Transporters"/>
</dbReference>
<organism evidence="8 9">
    <name type="scientific">Stackebrandtia nassauensis (strain DSM 44728 / CIP 108903 / NRRL B-16338 / NBRC 102104 / LLR-40K-21)</name>
    <dbReference type="NCBI Taxonomy" id="446470"/>
    <lineage>
        <taxon>Bacteria</taxon>
        <taxon>Bacillati</taxon>
        <taxon>Actinomycetota</taxon>
        <taxon>Actinomycetes</taxon>
        <taxon>Glycomycetales</taxon>
        <taxon>Glycomycetaceae</taxon>
        <taxon>Stackebrandtia</taxon>
    </lineage>
</organism>
<keyword evidence="9" id="KW-1185">Reference proteome</keyword>
<feature type="transmembrane region" description="Helical" evidence="6">
    <location>
        <begin position="379"/>
        <end position="403"/>
    </location>
</feature>
<evidence type="ECO:0000256" key="4">
    <source>
        <dbReference type="ARBA" id="ARBA00022989"/>
    </source>
</evidence>
<gene>
    <name evidence="8" type="ordered locus">Snas_4902</name>
</gene>
<feature type="transmembrane region" description="Helical" evidence="6">
    <location>
        <begin position="636"/>
        <end position="657"/>
    </location>
</feature>
<protein>
    <submittedName>
        <fullName evidence="8">Major facilitator superfamily MFS_1</fullName>
    </submittedName>
</protein>
<evidence type="ECO:0000256" key="2">
    <source>
        <dbReference type="ARBA" id="ARBA00022475"/>
    </source>
</evidence>
<dbReference type="EMBL" id="CP001778">
    <property type="protein sequence ID" value="ADD44543.1"/>
    <property type="molecule type" value="Genomic_DNA"/>
</dbReference>
<dbReference type="InterPro" id="IPR020846">
    <property type="entry name" value="MFS_dom"/>
</dbReference>
<dbReference type="AlphaFoldDB" id="D3Q8V1"/>
<dbReference type="InterPro" id="IPR011701">
    <property type="entry name" value="MFS"/>
</dbReference>
<name>D3Q8V1_STANL</name>
<comment type="subcellular location">
    <subcellularLocation>
        <location evidence="1">Cell membrane</location>
        <topology evidence="1">Multi-pass membrane protein</topology>
    </subcellularLocation>
</comment>
<accession>D3Q8V1</accession>
<feature type="transmembrane region" description="Helical" evidence="6">
    <location>
        <begin position="409"/>
        <end position="426"/>
    </location>
</feature>
<dbReference type="Pfam" id="PF07690">
    <property type="entry name" value="MFS_1"/>
    <property type="match status" value="1"/>
</dbReference>
<dbReference type="GO" id="GO:0022857">
    <property type="term" value="F:transmembrane transporter activity"/>
    <property type="evidence" value="ECO:0007669"/>
    <property type="project" value="InterPro"/>
</dbReference>
<feature type="transmembrane region" description="Helical" evidence="6">
    <location>
        <begin position="663"/>
        <end position="682"/>
    </location>
</feature>
<evidence type="ECO:0000259" key="7">
    <source>
        <dbReference type="PROSITE" id="PS50850"/>
    </source>
</evidence>
<reference evidence="8 9" key="1">
    <citation type="journal article" date="2009" name="Stand. Genomic Sci.">
        <title>Complete genome sequence of Stackebrandtia nassauensis type strain (LLR-40K-21).</title>
        <authorList>
            <person name="Munk C."/>
            <person name="Lapidus A."/>
            <person name="Copeland A."/>
            <person name="Jando M."/>
            <person name="Mayilraj S."/>
            <person name="Glavina Del Rio T."/>
            <person name="Nolan M."/>
            <person name="Chen F."/>
            <person name="Lucas S."/>
            <person name="Tice H."/>
            <person name="Cheng J.F."/>
            <person name="Han C."/>
            <person name="Detter J.C."/>
            <person name="Bruce D."/>
            <person name="Goodwin L."/>
            <person name="Chain P."/>
            <person name="Pitluck S."/>
            <person name="Goker M."/>
            <person name="Ovchinikova G."/>
            <person name="Pati A."/>
            <person name="Ivanova N."/>
            <person name="Mavromatis K."/>
            <person name="Chen A."/>
            <person name="Palaniappan K."/>
            <person name="Land M."/>
            <person name="Hauser L."/>
            <person name="Chang Y.J."/>
            <person name="Jeffries C.D."/>
            <person name="Bristow J."/>
            <person name="Eisen J.A."/>
            <person name="Markowitz V."/>
            <person name="Hugenholtz P."/>
            <person name="Kyrpides N.C."/>
            <person name="Klenk H.P."/>
        </authorList>
    </citation>
    <scope>NUCLEOTIDE SEQUENCE [LARGE SCALE GENOMIC DNA]</scope>
    <source>
        <strain evidence="9">DSM 44728 / CIP 108903 / NRRL B-16338 / NBRC 102104 / LLR-40K-21</strain>
    </source>
</reference>
<sequence length="735" mass="77312">MRGATSGLPGVGLDELNATAALTNRVDDKFLVPTSVAVDALAPLAGPGTRILQIDGRRVFGYRSTYFDTPDLWTFRSHRQQRRQRAKIRTRSYVDSGLSFLEVKLNGARDNTDKHRIPHPEAMTADGRAFVDRVLTSAHGRGAPARLVPVLCVTYSRLTLLVADGSARITCDVDLAWQLPDGTGFAARDDLVLIEVKSPPGRQLRLPELPRSRQGLSKYCLGITALHPDLSGNPWYRTVRLLSRATGRATVPSGLAEFRRHPRAAPSRRLTAGRLRCRLLDWDSPSRQGPPMTATATTTPGITTGPAPTRGWFAVVSVMTGLFAIVTTEILPIGLLVPIRDGFGVSDGVAGLTMTLPGLLAAVAAPLVTVATARLDRRVMLCVLMAVLAVANLLAALAPAFWVMLVSRILVGVVIGGFWSIGAGLAPRLVRAKAVSMATAVVFAAVPLGSVLGVPAGTFLGSLAGWRAAFAVMTAVSVAVLVALALSLPGLPPLRVTGAAVLRELLRRKAVRYGLLVTAVVVVAHFATYTYVTPLLVEVNAVDVGLISTLLLVYGVAGVAGNFVAGAVMARGHRAVFAVAALVLAAATLLLPLAGNGIVPVAGLLVLWGLAYGAVPACSQTWFARAAPDAPEAATVVFTASFQAALSAGALVGGVVVDATSTVTVMLAGSGLAVVAAALIAATRGSRRIRVLCLVRQPFDTRRRLGGRDGQAVHQQTNSKEQACESAIWSRRRPW</sequence>
<evidence type="ECO:0000256" key="1">
    <source>
        <dbReference type="ARBA" id="ARBA00004651"/>
    </source>
</evidence>
<dbReference type="CDD" id="cd07750">
    <property type="entry name" value="PolyPPase_VTC_like"/>
    <property type="match status" value="1"/>
</dbReference>
<keyword evidence="3 6" id="KW-0812">Transmembrane</keyword>
<dbReference type="SUPFAM" id="SSF103473">
    <property type="entry name" value="MFS general substrate transporter"/>
    <property type="match status" value="1"/>
</dbReference>
<dbReference type="PANTHER" id="PTHR43124">
    <property type="entry name" value="PURINE EFFLUX PUMP PBUE"/>
    <property type="match status" value="1"/>
</dbReference>
<dbReference type="InterPro" id="IPR018966">
    <property type="entry name" value="VTC_domain"/>
</dbReference>
<feature type="transmembrane region" description="Helical" evidence="6">
    <location>
        <begin position="312"/>
        <end position="337"/>
    </location>
</feature>
<evidence type="ECO:0000256" key="3">
    <source>
        <dbReference type="ARBA" id="ARBA00022692"/>
    </source>
</evidence>
<feature type="domain" description="Major facilitator superfamily (MFS) profile" evidence="7">
    <location>
        <begin position="313"/>
        <end position="688"/>
    </location>
</feature>
<dbReference type="Pfam" id="PF09359">
    <property type="entry name" value="VTC"/>
    <property type="match status" value="1"/>
</dbReference>
<dbReference type="PROSITE" id="PS50850">
    <property type="entry name" value="MFS"/>
    <property type="match status" value="1"/>
</dbReference>
<feature type="transmembrane region" description="Helical" evidence="6">
    <location>
        <begin position="349"/>
        <end position="372"/>
    </location>
</feature>
<evidence type="ECO:0000256" key="5">
    <source>
        <dbReference type="ARBA" id="ARBA00023136"/>
    </source>
</evidence>
<keyword evidence="5 6" id="KW-0472">Membrane</keyword>
<dbReference type="STRING" id="446470.Snas_4902"/>
<dbReference type="PANTHER" id="PTHR43124:SF3">
    <property type="entry name" value="CHLORAMPHENICOL EFFLUX PUMP RV0191"/>
    <property type="match status" value="1"/>
</dbReference>